<dbReference type="STRING" id="1193502.SHALO_1466"/>
<evidence type="ECO:0000256" key="6">
    <source>
        <dbReference type="HAMAP-Rule" id="MF_00367"/>
    </source>
</evidence>
<feature type="binding site" evidence="6">
    <location>
        <begin position="121"/>
        <end position="124"/>
    </location>
    <ligand>
        <name>GTP</name>
        <dbReference type="ChEBI" id="CHEBI:37565"/>
    </ligand>
</feature>
<evidence type="ECO:0000256" key="7">
    <source>
        <dbReference type="PROSITE-ProRule" id="PRU01050"/>
    </source>
</evidence>
<evidence type="ECO:0000256" key="5">
    <source>
        <dbReference type="ARBA" id="ARBA00023134"/>
    </source>
</evidence>
<dbReference type="RefSeq" id="WP_069478020.1">
    <property type="nucleotide sequence ID" value="NZ_CP017111.1"/>
</dbReference>
<dbReference type="Gene3D" id="3.30.300.20">
    <property type="match status" value="1"/>
</dbReference>
<dbReference type="GO" id="GO:0003924">
    <property type="term" value="F:GTPase activity"/>
    <property type="evidence" value="ECO:0007669"/>
    <property type="project" value="UniProtKB-UniRule"/>
</dbReference>
<dbReference type="CDD" id="cd22534">
    <property type="entry name" value="KH-II_Era"/>
    <property type="match status" value="1"/>
</dbReference>
<dbReference type="InterPro" id="IPR004044">
    <property type="entry name" value="KH_dom_type_2"/>
</dbReference>
<keyword evidence="6" id="KW-1003">Cell membrane</keyword>
<feature type="domain" description="Era-type G" evidence="10">
    <location>
        <begin position="6"/>
        <end position="172"/>
    </location>
</feature>
<accession>A0A1D7TJQ3</accession>
<keyword evidence="6" id="KW-0472">Membrane</keyword>
<gene>
    <name evidence="6" type="primary">era</name>
    <name evidence="11" type="ORF">SHALO_1466</name>
</gene>
<dbReference type="GO" id="GO:0005525">
    <property type="term" value="F:GTP binding"/>
    <property type="evidence" value="ECO:0007669"/>
    <property type="project" value="UniProtKB-UniRule"/>
</dbReference>
<dbReference type="SUPFAM" id="SSF52540">
    <property type="entry name" value="P-loop containing nucleoside triphosphate hydrolases"/>
    <property type="match status" value="1"/>
</dbReference>
<dbReference type="GO" id="GO:0005886">
    <property type="term" value="C:plasma membrane"/>
    <property type="evidence" value="ECO:0007669"/>
    <property type="project" value="UniProtKB-SubCell"/>
</dbReference>
<keyword evidence="4 6" id="KW-0694">RNA-binding</keyword>
<dbReference type="InterPro" id="IPR005662">
    <property type="entry name" value="GTPase_Era-like"/>
</dbReference>
<keyword evidence="12" id="KW-1185">Reference proteome</keyword>
<keyword evidence="3 6" id="KW-0547">Nucleotide-binding</keyword>
<dbReference type="PROSITE" id="PS51713">
    <property type="entry name" value="G_ERA"/>
    <property type="match status" value="1"/>
</dbReference>
<dbReference type="KEGG" id="shal:SHALO_1466"/>
<comment type="subcellular location">
    <subcellularLocation>
        <location evidence="6">Cytoplasm</location>
    </subcellularLocation>
    <subcellularLocation>
        <location evidence="6">Cell membrane</location>
        <topology evidence="6">Peripheral membrane protein</topology>
    </subcellularLocation>
</comment>
<dbReference type="InterPro" id="IPR009019">
    <property type="entry name" value="KH_sf_prok-type"/>
</dbReference>
<name>A0A1D7TJQ3_9BACT</name>
<dbReference type="Pfam" id="PF01926">
    <property type="entry name" value="MMR_HSR1"/>
    <property type="match status" value="1"/>
</dbReference>
<dbReference type="Pfam" id="PF07650">
    <property type="entry name" value="KH_2"/>
    <property type="match status" value="1"/>
</dbReference>
<dbReference type="EMBL" id="CP017111">
    <property type="protein sequence ID" value="AOO65241.1"/>
    <property type="molecule type" value="Genomic_DNA"/>
</dbReference>
<proteinExistence type="inferred from homology"/>
<evidence type="ECO:0000256" key="1">
    <source>
        <dbReference type="ARBA" id="ARBA00007921"/>
    </source>
</evidence>
<dbReference type="NCBIfam" id="TIGR00436">
    <property type="entry name" value="era"/>
    <property type="match status" value="1"/>
</dbReference>
<dbReference type="PANTHER" id="PTHR42698:SF1">
    <property type="entry name" value="GTPASE ERA, MITOCHONDRIAL"/>
    <property type="match status" value="1"/>
</dbReference>
<feature type="region of interest" description="G1" evidence="7">
    <location>
        <begin position="14"/>
        <end position="21"/>
    </location>
</feature>
<dbReference type="HAMAP" id="MF_00367">
    <property type="entry name" value="GTPase_Era"/>
    <property type="match status" value="1"/>
</dbReference>
<feature type="domain" description="KH type-2" evidence="9">
    <location>
        <begin position="195"/>
        <end position="279"/>
    </location>
</feature>
<protein>
    <recommendedName>
        <fullName evidence="2 6">GTPase Era</fullName>
    </recommendedName>
</protein>
<comment type="subunit">
    <text evidence="6">Monomer.</text>
</comment>
<feature type="region of interest" description="G2" evidence="7">
    <location>
        <begin position="40"/>
        <end position="44"/>
    </location>
</feature>
<evidence type="ECO:0000256" key="2">
    <source>
        <dbReference type="ARBA" id="ARBA00020484"/>
    </source>
</evidence>
<feature type="binding site" evidence="6">
    <location>
        <begin position="61"/>
        <end position="65"/>
    </location>
    <ligand>
        <name>GTP</name>
        <dbReference type="ChEBI" id="CHEBI:37565"/>
    </ligand>
</feature>
<evidence type="ECO:0000256" key="4">
    <source>
        <dbReference type="ARBA" id="ARBA00022884"/>
    </source>
</evidence>
<evidence type="ECO:0000256" key="3">
    <source>
        <dbReference type="ARBA" id="ARBA00022741"/>
    </source>
</evidence>
<dbReference type="NCBIfam" id="TIGR00231">
    <property type="entry name" value="small_GTP"/>
    <property type="match status" value="1"/>
</dbReference>
<feature type="region of interest" description="G3" evidence="7">
    <location>
        <begin position="61"/>
        <end position="64"/>
    </location>
</feature>
<dbReference type="PANTHER" id="PTHR42698">
    <property type="entry name" value="GTPASE ERA"/>
    <property type="match status" value="1"/>
</dbReference>
<dbReference type="GO" id="GO:0043024">
    <property type="term" value="F:ribosomal small subunit binding"/>
    <property type="evidence" value="ECO:0007669"/>
    <property type="project" value="TreeGrafter"/>
</dbReference>
<dbReference type="InterPro" id="IPR027417">
    <property type="entry name" value="P-loop_NTPase"/>
</dbReference>
<evidence type="ECO:0000256" key="8">
    <source>
        <dbReference type="RuleBase" id="RU003761"/>
    </source>
</evidence>
<keyword evidence="6" id="KW-0963">Cytoplasm</keyword>
<dbReference type="Gene3D" id="3.40.50.300">
    <property type="entry name" value="P-loop containing nucleotide triphosphate hydrolases"/>
    <property type="match status" value="1"/>
</dbReference>
<dbReference type="AlphaFoldDB" id="A0A1D7TJQ3"/>
<evidence type="ECO:0000259" key="9">
    <source>
        <dbReference type="PROSITE" id="PS50823"/>
    </source>
</evidence>
<dbReference type="SUPFAM" id="SSF54814">
    <property type="entry name" value="Prokaryotic type KH domain (KH-domain type II)"/>
    <property type="match status" value="1"/>
</dbReference>
<organism evidence="11 12">
    <name type="scientific">Sulfurospirillum halorespirans DSM 13726</name>
    <dbReference type="NCBI Taxonomy" id="1193502"/>
    <lineage>
        <taxon>Bacteria</taxon>
        <taxon>Pseudomonadati</taxon>
        <taxon>Campylobacterota</taxon>
        <taxon>Epsilonproteobacteria</taxon>
        <taxon>Campylobacterales</taxon>
        <taxon>Sulfurospirillaceae</taxon>
        <taxon>Sulfurospirillum</taxon>
    </lineage>
</organism>
<feature type="region of interest" description="G4" evidence="7">
    <location>
        <begin position="121"/>
        <end position="124"/>
    </location>
</feature>
<dbReference type="GO" id="GO:0070181">
    <property type="term" value="F:small ribosomal subunit rRNA binding"/>
    <property type="evidence" value="ECO:0007669"/>
    <property type="project" value="UniProtKB-UniRule"/>
</dbReference>
<evidence type="ECO:0000313" key="11">
    <source>
        <dbReference type="EMBL" id="AOO65241.1"/>
    </source>
</evidence>
<comment type="similarity">
    <text evidence="1 6 7 8">Belongs to the TRAFAC class TrmE-Era-EngA-EngB-Septin-like GTPase superfamily. Era GTPase family.</text>
</comment>
<dbReference type="NCBIfam" id="NF000908">
    <property type="entry name" value="PRK00089.1"/>
    <property type="match status" value="1"/>
</dbReference>
<keyword evidence="5 6" id="KW-0342">GTP-binding</keyword>
<dbReference type="InterPro" id="IPR030388">
    <property type="entry name" value="G_ERA_dom"/>
</dbReference>
<dbReference type="Proteomes" id="UP000094609">
    <property type="component" value="Chromosome"/>
</dbReference>
<dbReference type="PATRIC" id="fig|1193502.14.peg.1485"/>
<keyword evidence="6" id="KW-0699">rRNA-binding</keyword>
<dbReference type="InterPro" id="IPR006073">
    <property type="entry name" value="GTP-bd"/>
</dbReference>
<dbReference type="GO" id="GO:0005829">
    <property type="term" value="C:cytosol"/>
    <property type="evidence" value="ECO:0007669"/>
    <property type="project" value="TreeGrafter"/>
</dbReference>
<dbReference type="GO" id="GO:0000028">
    <property type="term" value="P:ribosomal small subunit assembly"/>
    <property type="evidence" value="ECO:0007669"/>
    <property type="project" value="TreeGrafter"/>
</dbReference>
<sequence>MNEKTKTGYVAVIGRPNAGKSSLLNWLVGEKLAMVSHKANATRKRLNIIAMHENTQIIFIDTPGIHEQERLLNQFMLEEAMKAMGDCDLILFLAPASDSIQNYIDFSALNKANIPHMVLLTKTDSISQTALFDKITEYQAYQDKFVALIPVSIKKGISQSYLLEAISKFMPEHPYLYDPEILTTERARDIYKELIREAIFENTSDEIPYFADVIIDKVDEKETIDNIYATIIVDKKSQKGIVIGKEGQTIKRIGSSARLLIESLSQKRVFLKLVVVVKQGWSQDKEMLKKIGYIVE</sequence>
<keyword evidence="6" id="KW-0690">Ribosome biogenesis</keyword>
<evidence type="ECO:0000259" key="10">
    <source>
        <dbReference type="PROSITE" id="PS51713"/>
    </source>
</evidence>
<feature type="region of interest" description="G5" evidence="7">
    <location>
        <begin position="151"/>
        <end position="153"/>
    </location>
</feature>
<feature type="binding site" evidence="6">
    <location>
        <begin position="14"/>
        <end position="21"/>
    </location>
    <ligand>
        <name>GTP</name>
        <dbReference type="ChEBI" id="CHEBI:37565"/>
    </ligand>
</feature>
<dbReference type="InterPro" id="IPR015946">
    <property type="entry name" value="KH_dom-like_a/b"/>
</dbReference>
<evidence type="ECO:0000313" key="12">
    <source>
        <dbReference type="Proteomes" id="UP000094609"/>
    </source>
</evidence>
<reference evidence="12" key="1">
    <citation type="submission" date="2016-08" db="EMBL/GenBank/DDBJ databases">
        <title>Complete genome sequence of the organohalide-respiring Epsilonproteobacterium Sulfurospirillum halorespirans.</title>
        <authorList>
            <person name="Goris T."/>
            <person name="Zimmermann J."/>
            <person name="Schenz B."/>
            <person name="Lemos M."/>
            <person name="Hackermueller J."/>
            <person name="Diekert G."/>
        </authorList>
    </citation>
    <scope>NUCLEOTIDE SEQUENCE [LARGE SCALE GENOMIC DNA]</scope>
    <source>
        <strain>DSM 13726</strain>
        <strain evidence="12">PCE-M2</strain>
    </source>
</reference>
<comment type="function">
    <text evidence="6">An essential GTPase that binds both GDP and GTP, with rapid nucleotide exchange. Plays a role in 16S rRNA processing and 30S ribosomal subunit biogenesis and possibly also in cell cycle regulation and energy metabolism.</text>
</comment>
<dbReference type="PROSITE" id="PS50823">
    <property type="entry name" value="KH_TYPE_2"/>
    <property type="match status" value="1"/>
</dbReference>
<dbReference type="InterPro" id="IPR005225">
    <property type="entry name" value="Small_GTP-bd"/>
</dbReference>
<dbReference type="CDD" id="cd04163">
    <property type="entry name" value="Era"/>
    <property type="match status" value="1"/>
</dbReference>